<dbReference type="PRINTS" id="PR00412">
    <property type="entry name" value="EPOXHYDRLASE"/>
</dbReference>
<dbReference type="InterPro" id="IPR000073">
    <property type="entry name" value="AB_hydrolase_1"/>
</dbReference>
<dbReference type="InterPro" id="IPR050266">
    <property type="entry name" value="AB_hydrolase_sf"/>
</dbReference>
<dbReference type="EMBL" id="FOEH01000001">
    <property type="protein sequence ID" value="SEP64321.1"/>
    <property type="molecule type" value="Genomic_DNA"/>
</dbReference>
<dbReference type="RefSeq" id="WP_092501923.1">
    <property type="nucleotide sequence ID" value="NZ_FOEH01000001.1"/>
</dbReference>
<comment type="caution">
    <text evidence="2">The sequence shown here is derived from an EMBL/GenBank/DDBJ whole genome shotgun (WGS) entry which is preliminary data.</text>
</comment>
<dbReference type="Pfam" id="PF12697">
    <property type="entry name" value="Abhydrolase_6"/>
    <property type="match status" value="1"/>
</dbReference>
<dbReference type="PRINTS" id="PR00111">
    <property type="entry name" value="ABHYDROLASE"/>
</dbReference>
<protein>
    <submittedName>
        <fullName evidence="2">Pimeloyl-ACP methyl ester carboxylesterase</fullName>
    </submittedName>
</protein>
<evidence type="ECO:0000313" key="3">
    <source>
        <dbReference type="Proteomes" id="UP000198733"/>
    </source>
</evidence>
<proteinExistence type="predicted"/>
<dbReference type="Gene3D" id="3.40.50.1820">
    <property type="entry name" value="alpha/beta hydrolase"/>
    <property type="match status" value="1"/>
</dbReference>
<evidence type="ECO:0000313" key="2">
    <source>
        <dbReference type="EMBL" id="SEP64321.1"/>
    </source>
</evidence>
<organism evidence="2 3">
    <name type="scientific">Virgibacillus subterraneus</name>
    <dbReference type="NCBI Taxonomy" id="621109"/>
    <lineage>
        <taxon>Bacteria</taxon>
        <taxon>Bacillati</taxon>
        <taxon>Bacillota</taxon>
        <taxon>Bacilli</taxon>
        <taxon>Bacillales</taxon>
        <taxon>Bacillaceae</taxon>
        <taxon>Virgibacillus</taxon>
    </lineage>
</organism>
<name>A0A1H8ZJ09_9BACI</name>
<reference evidence="2 3" key="1">
    <citation type="submission" date="2016-10" db="EMBL/GenBank/DDBJ databases">
        <authorList>
            <person name="Varghese N."/>
            <person name="Submissions S."/>
        </authorList>
    </citation>
    <scope>NUCLEOTIDE SEQUENCE [LARGE SCALE GENOMIC DNA]</scope>
    <source>
        <strain evidence="2 3">CGMCC 1.7734</strain>
    </source>
</reference>
<gene>
    <name evidence="2" type="ORF">SAMN05216232_0453</name>
</gene>
<dbReference type="Proteomes" id="UP000198733">
    <property type="component" value="Unassembled WGS sequence"/>
</dbReference>
<feature type="domain" description="AB hydrolase-1" evidence="1">
    <location>
        <begin position="16"/>
        <end position="259"/>
    </location>
</feature>
<sequence length="271" mass="30638">MESGLYEWGNRENMTLVCLHGMGSTGLSFGELAHYLADYHVVSFDLARNGSDKSLSEEEAYKKPSCMAEEVEKVVKVLDKSKICLVGHSWGAHLALYFAKAYPEQVQGVILLDGGYIQQPGSDSLEEELIRMEDFHNSIRFPSWEAFIESEKREMPRWSTEIEAATKAQVTEINGEIRLALPVSDAKAILKGIYAEPTKDVLEKIICPVLLLRSTLPEEMEGLRQQQANDFLENTPNAQVRLIPNTTHDIYRDSPGEVSRNIREWIQETAY</sequence>
<dbReference type="InterPro" id="IPR029058">
    <property type="entry name" value="AB_hydrolase_fold"/>
</dbReference>
<accession>A0A1H8ZJ09</accession>
<evidence type="ECO:0000259" key="1">
    <source>
        <dbReference type="Pfam" id="PF12697"/>
    </source>
</evidence>
<keyword evidence="3" id="KW-1185">Reference proteome</keyword>
<dbReference type="SUPFAM" id="SSF53474">
    <property type="entry name" value="alpha/beta-Hydrolases"/>
    <property type="match status" value="1"/>
</dbReference>
<dbReference type="PANTHER" id="PTHR43798">
    <property type="entry name" value="MONOACYLGLYCEROL LIPASE"/>
    <property type="match status" value="1"/>
</dbReference>
<dbReference type="PANTHER" id="PTHR43798:SF5">
    <property type="entry name" value="MONOACYLGLYCEROL LIPASE ABHD6"/>
    <property type="match status" value="1"/>
</dbReference>
<dbReference type="InterPro" id="IPR000639">
    <property type="entry name" value="Epox_hydrolase-like"/>
</dbReference>